<organism evidence="1">
    <name type="scientific">Culicoides sonorensis</name>
    <name type="common">Biting midge</name>
    <dbReference type="NCBI Taxonomy" id="179676"/>
    <lineage>
        <taxon>Eukaryota</taxon>
        <taxon>Metazoa</taxon>
        <taxon>Ecdysozoa</taxon>
        <taxon>Arthropoda</taxon>
        <taxon>Hexapoda</taxon>
        <taxon>Insecta</taxon>
        <taxon>Pterygota</taxon>
        <taxon>Neoptera</taxon>
        <taxon>Endopterygota</taxon>
        <taxon>Diptera</taxon>
        <taxon>Nematocera</taxon>
        <taxon>Chironomoidea</taxon>
        <taxon>Ceratopogonidae</taxon>
        <taxon>Ceratopogoninae</taxon>
        <taxon>Culicoides</taxon>
        <taxon>Monoculicoides</taxon>
    </lineage>
</organism>
<dbReference type="AlphaFoldDB" id="A0A336LSK0"/>
<accession>A0A336LSK0</accession>
<gene>
    <name evidence="1" type="primary">CSON000137</name>
</gene>
<proteinExistence type="predicted"/>
<reference evidence="1" key="1">
    <citation type="submission" date="2018-07" db="EMBL/GenBank/DDBJ databases">
        <authorList>
            <person name="Quirk P.G."/>
            <person name="Krulwich T.A."/>
        </authorList>
    </citation>
    <scope>NUCLEOTIDE SEQUENCE</scope>
</reference>
<protein>
    <submittedName>
        <fullName evidence="1">CSON000137 protein</fullName>
    </submittedName>
</protein>
<dbReference type="EMBL" id="UFQT01000101">
    <property type="protein sequence ID" value="SSX19971.1"/>
    <property type="molecule type" value="Genomic_DNA"/>
</dbReference>
<name>A0A336LSK0_CULSO</name>
<dbReference type="VEuPathDB" id="VectorBase:CSON000137"/>
<evidence type="ECO:0000313" key="1">
    <source>
        <dbReference type="EMBL" id="SSX19971.1"/>
    </source>
</evidence>
<sequence>MMPNESRDNKCICFRKLATIFCGTCNSMTKGRVKRSCPKHKNCVFLFDRTFCHNCKSPLSSLVEIPIDFSVVENEKLKRAIFGFGFEVGASLRFHPGGTGATAVILVFPPEFLVIF</sequence>